<evidence type="ECO:0000313" key="11">
    <source>
        <dbReference type="Proteomes" id="UP000254554"/>
    </source>
</evidence>
<dbReference type="FunFam" id="3.40.50.12780:FF:000013">
    <property type="entry name" value="Long-chain-fatty-acid--AMP ligase FadD32"/>
    <property type="match status" value="1"/>
</dbReference>
<dbReference type="GO" id="GO:0070566">
    <property type="term" value="F:adenylyltransferase activity"/>
    <property type="evidence" value="ECO:0007669"/>
    <property type="project" value="TreeGrafter"/>
</dbReference>
<dbReference type="Gene3D" id="3.40.50.12780">
    <property type="entry name" value="N-terminal domain of ligase-like"/>
    <property type="match status" value="1"/>
</dbReference>
<reference evidence="10 11" key="1">
    <citation type="submission" date="2018-06" db="EMBL/GenBank/DDBJ databases">
        <authorList>
            <consortium name="Pathogen Informatics"/>
            <person name="Doyle S."/>
        </authorList>
    </citation>
    <scope>NUCLEOTIDE SEQUENCE [LARGE SCALE GENOMIC DNA]</scope>
    <source>
        <strain evidence="10 11">NCTC11370</strain>
    </source>
</reference>
<evidence type="ECO:0000259" key="8">
    <source>
        <dbReference type="Pfam" id="PF07993"/>
    </source>
</evidence>
<evidence type="ECO:0000256" key="3">
    <source>
        <dbReference type="ARBA" id="ARBA00022553"/>
    </source>
</evidence>
<dbReference type="InterPro" id="IPR025110">
    <property type="entry name" value="AMP-bd_C"/>
</dbReference>
<organism evidence="10 11">
    <name type="scientific">Fluoribacter dumoffii</name>
    <dbReference type="NCBI Taxonomy" id="463"/>
    <lineage>
        <taxon>Bacteria</taxon>
        <taxon>Pseudomonadati</taxon>
        <taxon>Pseudomonadota</taxon>
        <taxon>Gammaproteobacteria</taxon>
        <taxon>Legionellales</taxon>
        <taxon>Legionellaceae</taxon>
        <taxon>Fluoribacter</taxon>
    </lineage>
</organism>
<dbReference type="EC" id="6.2.1.-" evidence="10"/>
<dbReference type="EMBL" id="UGGT01000001">
    <property type="protein sequence ID" value="STO20354.1"/>
    <property type="molecule type" value="Genomic_DNA"/>
</dbReference>
<dbReference type="GeneID" id="93291314"/>
<dbReference type="InterPro" id="IPR000873">
    <property type="entry name" value="AMP-dep_synth/lig_dom"/>
</dbReference>
<dbReference type="InterPro" id="IPR020845">
    <property type="entry name" value="AMP-binding_CS"/>
</dbReference>
<comment type="similarity">
    <text evidence="1">Belongs to the ATP-dependent AMP-binding enzyme family.</text>
</comment>
<dbReference type="SUPFAM" id="SSF51735">
    <property type="entry name" value="NAD(P)-binding Rossmann-fold domains"/>
    <property type="match status" value="1"/>
</dbReference>
<dbReference type="InterPro" id="IPR045851">
    <property type="entry name" value="AMP-bd_C_sf"/>
</dbReference>
<accession>A0A377G6G1</accession>
<dbReference type="CDD" id="cd05235">
    <property type="entry name" value="SDR_e1"/>
    <property type="match status" value="1"/>
</dbReference>
<proteinExistence type="inferred from homology"/>
<evidence type="ECO:0000256" key="5">
    <source>
        <dbReference type="ARBA" id="ARBA00022832"/>
    </source>
</evidence>
<dbReference type="InterPro" id="IPR042099">
    <property type="entry name" value="ANL_N_sf"/>
</dbReference>
<dbReference type="Pfam" id="PF00501">
    <property type="entry name" value="AMP-binding"/>
    <property type="match status" value="1"/>
</dbReference>
<dbReference type="GO" id="GO:0016874">
    <property type="term" value="F:ligase activity"/>
    <property type="evidence" value="ECO:0007669"/>
    <property type="project" value="UniProtKB-KW"/>
</dbReference>
<dbReference type="STRING" id="1094715.GCA_000236165_00267"/>
<dbReference type="SUPFAM" id="SSF56801">
    <property type="entry name" value="Acetyl-CoA synthetase-like"/>
    <property type="match status" value="1"/>
</dbReference>
<dbReference type="NCBIfam" id="TIGR01746">
    <property type="entry name" value="Thioester-redct"/>
    <property type="match status" value="1"/>
</dbReference>
<dbReference type="Gene3D" id="3.30.300.30">
    <property type="match status" value="1"/>
</dbReference>
<sequence>MGEGYKSLVELLEKKAEKNPDFPLYTFIHRRMMEDKKLSYGQLAEDAQKIARVLREVTSPGECALIFYPPGLEFISAFLGCLFAGVIAVPSYVPTTKELSEKLHHIIKNSGATVVLTTKELVPHISKLKSNEKEFEKIQWVTAEDWMNEREGWRNPAVIKEDIAFLQYTSGSTGKPKGVMITHANLLHNLFVIEKANRLTEQDISVSWLPHYHDMGLIGGILQPLFSSIPVKLMSPFTFLQRPAIWLETITHYRATATVAPNFAYDLCSSKISEEEKNALNLSSLHCAMSGAEPIRKSTIERFIHNFARCGFAPEAFYPCYGLAESTLMVTGGVRKQGVNCHYVDKNRLNQGQVIQCNETHPDSRSVINCGQAIDSCHIAIVDPETLHECPEKTVGEIWVAGKSVAKGYWQLPEETEYCFNAGLPDKPHSFLRTGDLGYVDQGALYVTGRLKDMIIVRGRNYYPHDLEDALHNCHPHLREHCCAIFSVEENDRESLIIVQEIEKDIQELNPQALIKIIRSKLLQAHGIEAEVVVLAGRKSVPKTTSGKIQRLLCKKKYVRGELDIICISKLEGDSPQKSAKGIDAQLREIFNADFNSLDKEKRLSETGLSSVKMGTLHHILSTCTGQDISIEFLLRDPCIEEIMSLLAGTVELPKTLENTPVDLKAEFKEHKNVTPHIRFQPAPMPQRILLTGATGFLGAYLLCELLLHTDWQITCLVQASSLAAGMERLRANMERYGIWDPIFHERIKIVAGNLEKNNLGLFRHDWEYLADTIDLIFHGAAVLNFNYPYQKMMASNVLGTKQLIKLAAHKRLKALHYISTIGYFMSADLAEDAVVSELSELTPEEGIYGGYNQTKWLAEQLVVHARSYNIPTIVYRPSLITGNSQTGHWNHEDVVCRILKGCIELGAIPELEVGFNFVPVDYIARAITRLAMEKPYQPDTYHLTNPQEMDVHQLVKAIEAKGFKMQKVAYPEWVNLVKHNSGLSPLRPFFTEKLLPKDRTLFDLYLHNNKARIDCTYTINQLAKYGVYCGKTEAGLFRRYLDYLIDCGYLPQLTKEETTESECR</sequence>
<dbReference type="Pfam" id="PF23024">
    <property type="entry name" value="AMP-dom_DIP2-like"/>
    <property type="match status" value="1"/>
</dbReference>
<dbReference type="RefSeq" id="WP_019349480.1">
    <property type="nucleotide sequence ID" value="NZ_JAPHOO010000002.1"/>
</dbReference>
<dbReference type="InterPro" id="IPR010080">
    <property type="entry name" value="Thioester_reductase-like_dom"/>
</dbReference>
<dbReference type="Proteomes" id="UP000254554">
    <property type="component" value="Unassembled WGS sequence"/>
</dbReference>
<feature type="domain" description="AMP-binding enzyme C-terminal" evidence="9">
    <location>
        <begin position="453"/>
        <end position="566"/>
    </location>
</feature>
<dbReference type="InterPro" id="IPR040097">
    <property type="entry name" value="FAAL/FAAC"/>
</dbReference>
<name>A0A377G6G1_9GAMM</name>
<keyword evidence="3" id="KW-0597">Phosphoprotein</keyword>
<evidence type="ECO:0000259" key="9">
    <source>
        <dbReference type="Pfam" id="PF23024"/>
    </source>
</evidence>
<gene>
    <name evidence="10" type="ORF">NCTC11370_00408</name>
</gene>
<feature type="domain" description="AMP-dependent synthetase/ligase" evidence="7">
    <location>
        <begin position="12"/>
        <end position="410"/>
    </location>
</feature>
<dbReference type="CDD" id="cd05931">
    <property type="entry name" value="FAAL"/>
    <property type="match status" value="1"/>
</dbReference>
<dbReference type="PROSITE" id="PS00455">
    <property type="entry name" value="AMP_BINDING"/>
    <property type="match status" value="1"/>
</dbReference>
<dbReference type="GO" id="GO:0006633">
    <property type="term" value="P:fatty acid biosynthetic process"/>
    <property type="evidence" value="ECO:0007669"/>
    <property type="project" value="TreeGrafter"/>
</dbReference>
<keyword evidence="4 10" id="KW-0436">Ligase</keyword>
<dbReference type="Pfam" id="PF07993">
    <property type="entry name" value="NAD_binding_4"/>
    <property type="match status" value="1"/>
</dbReference>
<keyword evidence="11" id="KW-1185">Reference proteome</keyword>
<evidence type="ECO:0000256" key="4">
    <source>
        <dbReference type="ARBA" id="ARBA00022598"/>
    </source>
</evidence>
<dbReference type="GO" id="GO:0005886">
    <property type="term" value="C:plasma membrane"/>
    <property type="evidence" value="ECO:0007669"/>
    <property type="project" value="TreeGrafter"/>
</dbReference>
<evidence type="ECO:0000313" key="10">
    <source>
        <dbReference type="EMBL" id="STO20354.1"/>
    </source>
</evidence>
<dbReference type="InterPro" id="IPR036291">
    <property type="entry name" value="NAD(P)-bd_dom_sf"/>
</dbReference>
<dbReference type="Gene3D" id="3.40.50.720">
    <property type="entry name" value="NAD(P)-binding Rossmann-like Domain"/>
    <property type="match status" value="1"/>
</dbReference>
<dbReference type="AlphaFoldDB" id="A0A377G6G1"/>
<keyword evidence="5" id="KW-0276">Fatty acid metabolism</keyword>
<dbReference type="PANTHER" id="PTHR22754:SF32">
    <property type="entry name" value="DISCO-INTERACTING PROTEIN 2"/>
    <property type="match status" value="1"/>
</dbReference>
<evidence type="ECO:0000256" key="6">
    <source>
        <dbReference type="ARBA" id="ARBA00023098"/>
    </source>
</evidence>
<feature type="domain" description="Thioester reductase (TE)" evidence="8">
    <location>
        <begin position="691"/>
        <end position="928"/>
    </location>
</feature>
<keyword evidence="2" id="KW-0596">Phosphopantetheine</keyword>
<evidence type="ECO:0000259" key="7">
    <source>
        <dbReference type="Pfam" id="PF00501"/>
    </source>
</evidence>
<evidence type="ECO:0000256" key="1">
    <source>
        <dbReference type="ARBA" id="ARBA00006432"/>
    </source>
</evidence>
<dbReference type="PANTHER" id="PTHR22754">
    <property type="entry name" value="DISCO-INTERACTING PROTEIN 2 DIP2 -RELATED"/>
    <property type="match status" value="1"/>
</dbReference>
<dbReference type="GO" id="GO:0071766">
    <property type="term" value="P:Actinobacterium-type cell wall biogenesis"/>
    <property type="evidence" value="ECO:0007669"/>
    <property type="project" value="UniProtKB-ARBA"/>
</dbReference>
<dbReference type="OrthoDB" id="9757559at2"/>
<keyword evidence="6" id="KW-0443">Lipid metabolism</keyword>
<dbReference type="InterPro" id="IPR013120">
    <property type="entry name" value="FAR_NAD-bd"/>
</dbReference>
<evidence type="ECO:0000256" key="2">
    <source>
        <dbReference type="ARBA" id="ARBA00022450"/>
    </source>
</evidence>
<protein>
    <submittedName>
        <fullName evidence="10">Fatty-acid--CoA ligase fadD21</fullName>
        <ecNumber evidence="10">6.2.1.-</ecNumber>
    </submittedName>
</protein>